<proteinExistence type="predicted"/>
<name>A0AA40G3U8_9HYME</name>
<gene>
    <name evidence="2" type="ORF">K0M31_018309</name>
</gene>
<reference evidence="2" key="1">
    <citation type="submission" date="2021-10" db="EMBL/GenBank/DDBJ databases">
        <title>Melipona bicolor Genome sequencing and assembly.</title>
        <authorList>
            <person name="Araujo N.S."/>
            <person name="Arias M.C."/>
        </authorList>
    </citation>
    <scope>NUCLEOTIDE SEQUENCE</scope>
    <source>
        <strain evidence="2">USP_2M_L1-L4_2017</strain>
        <tissue evidence="2">Whole body</tissue>
    </source>
</reference>
<evidence type="ECO:0000313" key="3">
    <source>
        <dbReference type="Proteomes" id="UP001177670"/>
    </source>
</evidence>
<feature type="region of interest" description="Disordered" evidence="1">
    <location>
        <begin position="39"/>
        <end position="68"/>
    </location>
</feature>
<feature type="compositionally biased region" description="Basic and acidic residues" evidence="1">
    <location>
        <begin position="50"/>
        <end position="68"/>
    </location>
</feature>
<comment type="caution">
    <text evidence="2">The sequence shown here is derived from an EMBL/GenBank/DDBJ whole genome shotgun (WGS) entry which is preliminary data.</text>
</comment>
<organism evidence="2 3">
    <name type="scientific">Melipona bicolor</name>
    <dbReference type="NCBI Taxonomy" id="60889"/>
    <lineage>
        <taxon>Eukaryota</taxon>
        <taxon>Metazoa</taxon>
        <taxon>Ecdysozoa</taxon>
        <taxon>Arthropoda</taxon>
        <taxon>Hexapoda</taxon>
        <taxon>Insecta</taxon>
        <taxon>Pterygota</taxon>
        <taxon>Neoptera</taxon>
        <taxon>Endopterygota</taxon>
        <taxon>Hymenoptera</taxon>
        <taxon>Apocrita</taxon>
        <taxon>Aculeata</taxon>
        <taxon>Apoidea</taxon>
        <taxon>Anthophila</taxon>
        <taxon>Apidae</taxon>
        <taxon>Melipona</taxon>
    </lineage>
</organism>
<dbReference type="AlphaFoldDB" id="A0AA40G3U8"/>
<sequence>MDYYNVAVSRYFKNLGIPATILKKQNFRNAEFVLKGIANETPVDPNGNPPEERWENFDNFSREPPTES</sequence>
<keyword evidence="3" id="KW-1185">Reference proteome</keyword>
<accession>A0AA40G3U8</accession>
<dbReference type="EMBL" id="JAHYIQ010000007">
    <property type="protein sequence ID" value="KAK1130169.1"/>
    <property type="molecule type" value="Genomic_DNA"/>
</dbReference>
<protein>
    <submittedName>
        <fullName evidence="2">Uncharacterized protein</fullName>
    </submittedName>
</protein>
<evidence type="ECO:0000256" key="1">
    <source>
        <dbReference type="SAM" id="MobiDB-lite"/>
    </source>
</evidence>
<evidence type="ECO:0000313" key="2">
    <source>
        <dbReference type="EMBL" id="KAK1130169.1"/>
    </source>
</evidence>
<dbReference type="Proteomes" id="UP001177670">
    <property type="component" value="Unassembled WGS sequence"/>
</dbReference>